<comment type="caution">
    <text evidence="1">The sequence shown here is derived from an EMBL/GenBank/DDBJ whole genome shotgun (WGS) entry which is preliminary data.</text>
</comment>
<evidence type="ECO:0000313" key="1">
    <source>
        <dbReference type="EMBL" id="KAL3394467.1"/>
    </source>
</evidence>
<keyword evidence="2" id="KW-1185">Reference proteome</keyword>
<proteinExistence type="predicted"/>
<dbReference type="EMBL" id="JBJJXI010000092">
    <property type="protein sequence ID" value="KAL3394467.1"/>
    <property type="molecule type" value="Genomic_DNA"/>
</dbReference>
<organism evidence="1 2">
    <name type="scientific">Trichogramma kaykai</name>
    <dbReference type="NCBI Taxonomy" id="54128"/>
    <lineage>
        <taxon>Eukaryota</taxon>
        <taxon>Metazoa</taxon>
        <taxon>Ecdysozoa</taxon>
        <taxon>Arthropoda</taxon>
        <taxon>Hexapoda</taxon>
        <taxon>Insecta</taxon>
        <taxon>Pterygota</taxon>
        <taxon>Neoptera</taxon>
        <taxon>Endopterygota</taxon>
        <taxon>Hymenoptera</taxon>
        <taxon>Apocrita</taxon>
        <taxon>Proctotrupomorpha</taxon>
        <taxon>Chalcidoidea</taxon>
        <taxon>Trichogrammatidae</taxon>
        <taxon>Trichogramma</taxon>
    </lineage>
</organism>
<dbReference type="AlphaFoldDB" id="A0ABD2WPT8"/>
<name>A0ABD2WPT8_9HYME</name>
<gene>
    <name evidence="1" type="ORF">TKK_011471</name>
</gene>
<evidence type="ECO:0000313" key="2">
    <source>
        <dbReference type="Proteomes" id="UP001627154"/>
    </source>
</evidence>
<sequence>MIRTLLIYLRAAAYPIRLSSASIPHDCKKSPVPVLASAQLLYVQQAYYSMLKINRHFELSSRSALFRGVTLLVLLGVQGLWVRHRLPQGSFVPIKSPSYVCKGAVYTPNAERKCREESMSSGALDCYYDCQGRRRRHDDDGAELVASSRWAAGAQQAYRHTRAGLRKESPITAARGNPFLSRLTIHTEKSRQLVVDAIIYLYAIMKAERSLAIIISKASRSIFFDSNRFAYARCAPIPLPEREHVIICAGQKSPACSAVRAARHTSISTAISALSIRARGARVAPFARPKYCNAYNSGSELHHRYASRRCLVIIYATFLSFSRAHVGSRSRTWWPQARASATFFHRSPSRKRITQDIFLPNSMLCTNTSYTCLRATLACLSFFREASPARTSIKSRVVRSTAKLPVVRIFRAGKIQNGNSFYRGTHAREEKDCRKFGKPLSMRSESSQCTSG</sequence>
<protein>
    <submittedName>
        <fullName evidence="1">Uncharacterized protein</fullName>
    </submittedName>
</protein>
<accession>A0ABD2WPT8</accession>
<dbReference type="Proteomes" id="UP001627154">
    <property type="component" value="Unassembled WGS sequence"/>
</dbReference>
<reference evidence="1 2" key="1">
    <citation type="journal article" date="2024" name="bioRxiv">
        <title>A reference genome for Trichogramma kaykai: A tiny desert-dwelling parasitoid wasp with competing sex-ratio distorters.</title>
        <authorList>
            <person name="Culotta J."/>
            <person name="Lindsey A.R."/>
        </authorList>
    </citation>
    <scope>NUCLEOTIDE SEQUENCE [LARGE SCALE GENOMIC DNA]</scope>
    <source>
        <strain evidence="1 2">KSX58</strain>
    </source>
</reference>